<reference evidence="4" key="1">
    <citation type="submission" date="2024-05" db="EMBL/GenBank/DDBJ databases">
        <title>Isolation and characterization of Sporomusa carbonis sp. nov., a carboxydotrophic hydrogenogen in the genus of Sporomusa isolated from a charcoal burning pile.</title>
        <authorList>
            <person name="Boeer T."/>
            <person name="Rosenbaum F."/>
            <person name="Eysell L."/>
            <person name="Mueller V."/>
            <person name="Daniel R."/>
            <person name="Poehlein A."/>
        </authorList>
    </citation>
    <scope>NUCLEOTIDE SEQUENCE [LARGE SCALE GENOMIC DNA]</scope>
    <source>
        <strain evidence="4">DSM 10669</strain>
    </source>
</reference>
<evidence type="ECO:0000313" key="5">
    <source>
        <dbReference type="Proteomes" id="UP000216752"/>
    </source>
</evidence>
<evidence type="ECO:0000313" key="4">
    <source>
        <dbReference type="EMBL" id="XFO64360.1"/>
    </source>
</evidence>
<gene>
    <name evidence="4" type="primary">fbiB_1</name>
    <name evidence="4" type="ORF">SPSIL_004620</name>
</gene>
<dbReference type="InterPro" id="IPR000415">
    <property type="entry name" value="Nitroreductase-like"/>
</dbReference>
<dbReference type="PANTHER" id="PTHR43673:SF10">
    <property type="entry name" value="NADH DEHYDROGENASE_NAD(P)H NITROREDUCTASE XCC3605-RELATED"/>
    <property type="match status" value="1"/>
</dbReference>
<name>A0ABZ3IF91_9FIRM</name>
<dbReference type="PANTHER" id="PTHR43673">
    <property type="entry name" value="NAD(P)H NITROREDUCTASE YDGI-RELATED"/>
    <property type="match status" value="1"/>
</dbReference>
<dbReference type="GO" id="GO:0052619">
    <property type="term" value="F:coenzyme F420-1:gamma-L-glutamate ligase activity"/>
    <property type="evidence" value="ECO:0007669"/>
    <property type="project" value="UniProtKB-EC"/>
</dbReference>
<dbReference type="EMBL" id="CP155573">
    <property type="protein sequence ID" value="XFO64360.1"/>
    <property type="molecule type" value="Genomic_DNA"/>
</dbReference>
<evidence type="ECO:0000259" key="3">
    <source>
        <dbReference type="Pfam" id="PF00881"/>
    </source>
</evidence>
<evidence type="ECO:0000256" key="2">
    <source>
        <dbReference type="ARBA" id="ARBA00023002"/>
    </source>
</evidence>
<dbReference type="InterPro" id="IPR029479">
    <property type="entry name" value="Nitroreductase"/>
</dbReference>
<evidence type="ECO:0000256" key="1">
    <source>
        <dbReference type="ARBA" id="ARBA00007118"/>
    </source>
</evidence>
<dbReference type="EC" id="6.3.2.34" evidence="4"/>
<accession>A0ABZ3IF91</accession>
<dbReference type="Proteomes" id="UP000216752">
    <property type="component" value="Chromosome"/>
</dbReference>
<keyword evidence="5" id="KW-1185">Reference proteome</keyword>
<organism evidence="4 5">
    <name type="scientific">Sporomusa silvacetica DSM 10669</name>
    <dbReference type="NCBI Taxonomy" id="1123289"/>
    <lineage>
        <taxon>Bacteria</taxon>
        <taxon>Bacillati</taxon>
        <taxon>Bacillota</taxon>
        <taxon>Negativicutes</taxon>
        <taxon>Selenomonadales</taxon>
        <taxon>Sporomusaceae</taxon>
        <taxon>Sporomusa</taxon>
    </lineage>
</organism>
<dbReference type="Gene3D" id="3.40.109.10">
    <property type="entry name" value="NADH Oxidase"/>
    <property type="match status" value="1"/>
</dbReference>
<keyword evidence="2" id="KW-0560">Oxidoreductase</keyword>
<dbReference type="Pfam" id="PF00881">
    <property type="entry name" value="Nitroreductase"/>
    <property type="match status" value="2"/>
</dbReference>
<feature type="domain" description="Nitroreductase" evidence="3">
    <location>
        <begin position="5"/>
        <end position="57"/>
    </location>
</feature>
<keyword evidence="4" id="KW-0436">Ligase</keyword>
<proteinExistence type="inferred from homology"/>
<comment type="similarity">
    <text evidence="1">Belongs to the nitroreductase family.</text>
</comment>
<dbReference type="CDD" id="cd02151">
    <property type="entry name" value="nitroreductase"/>
    <property type="match status" value="1"/>
</dbReference>
<feature type="domain" description="Nitroreductase" evidence="3">
    <location>
        <begin position="67"/>
        <end position="149"/>
    </location>
</feature>
<dbReference type="SUPFAM" id="SSF55469">
    <property type="entry name" value="FMN-dependent nitroreductase-like"/>
    <property type="match status" value="1"/>
</dbReference>
<protein>
    <submittedName>
        <fullName evidence="4">Bifunctional F420 biosynthesis protein FbiB</fullName>
        <ecNumber evidence="4">6.3.2.34</ecNumber>
    </submittedName>
</protein>
<dbReference type="RefSeq" id="WP_094607402.1">
    <property type="nucleotide sequence ID" value="NZ_CP155573.1"/>
</dbReference>
<sequence>MLELLKTRRSTRKYKDLQVEKADLDKMLKAALLAPSGKNIMPLEFVVIEDKETLLKLETCKHPGAVALKTAPLAIVVIGDTEKSDTWIEDASIASILIQLQAEALDLGSCWIQSSKRKSQTGENSEDAVRKILDIPANYGVLNIITVGHKDETLKAYDESNLNFTKVHYAKY</sequence>